<organism evidence="5 6">
    <name type="scientific">Staurois parvus</name>
    <dbReference type="NCBI Taxonomy" id="386267"/>
    <lineage>
        <taxon>Eukaryota</taxon>
        <taxon>Metazoa</taxon>
        <taxon>Chordata</taxon>
        <taxon>Craniata</taxon>
        <taxon>Vertebrata</taxon>
        <taxon>Euteleostomi</taxon>
        <taxon>Amphibia</taxon>
        <taxon>Batrachia</taxon>
        <taxon>Anura</taxon>
        <taxon>Neobatrachia</taxon>
        <taxon>Ranoidea</taxon>
        <taxon>Ranidae</taxon>
        <taxon>Staurois</taxon>
    </lineage>
</organism>
<comment type="caution">
    <text evidence="5">The sequence shown here is derived from an EMBL/GenBank/DDBJ whole genome shotgun (WGS) entry which is preliminary data.</text>
</comment>
<evidence type="ECO:0000256" key="3">
    <source>
        <dbReference type="ARBA" id="ARBA00022614"/>
    </source>
</evidence>
<evidence type="ECO:0000256" key="2">
    <source>
        <dbReference type="ARBA" id="ARBA00022490"/>
    </source>
</evidence>
<keyword evidence="6" id="KW-1185">Reference proteome</keyword>
<evidence type="ECO:0008006" key="7">
    <source>
        <dbReference type="Google" id="ProtNLM"/>
    </source>
</evidence>
<dbReference type="PANTHER" id="PTHR14224">
    <property type="entry name" value="SIMILAR TO PREFERENTIALLY EXPRESSED ANTIGEN IN MELANOMA-LIKE 3"/>
    <property type="match status" value="1"/>
</dbReference>
<dbReference type="InterPro" id="IPR050694">
    <property type="entry name" value="LRRC14/PRAME"/>
</dbReference>
<gene>
    <name evidence="5" type="ORF">SPARVUS_LOCUS309098</name>
</gene>
<sequence>MTGAHGFNLNELHHSLCSHIMTPAKTCIDLSKRCCDEATQARLRKQEVSNSTLAPITSLSSVYVEVRIDLFVYSTMYPILKEVLHKSMHGPLHLHCRNLHVCMLPLCNTVELLELLNATGVRMIELYSKTLDELNTILPVMVKFRSLRSLKLLCCFDSIQRPTPGTEDAMKKFTTIIRQLRSLKELNLRSSSLAGCLQQLLGGIQEPLESLELGHCDLLPVDLYYLSKSLHISTLKKLDLRGHNLSAHLLLPFLQLLAAISSSLLYLDIRLCWLSDHTLSVLVPALCRCSHLRCLVLSMNPLSFQALKSLFQNCLQLQDLQLVVYSYPQDCYVNGTFFFIDTEKRNRLLAELQEILAKAGGGQTLYGRRECPFSKIQST</sequence>
<evidence type="ECO:0000313" key="6">
    <source>
        <dbReference type="Proteomes" id="UP001162483"/>
    </source>
</evidence>
<keyword evidence="3" id="KW-0433">Leucine-rich repeat</keyword>
<protein>
    <recommendedName>
        <fullName evidence="7">Leucine-rich repeat-containing protein 14</fullName>
    </recommendedName>
</protein>
<keyword evidence="2" id="KW-0963">Cytoplasm</keyword>
<dbReference type="PANTHER" id="PTHR14224:SF9">
    <property type="entry name" value="LEUCINE-RICH REPEAT-CONTAINING PROTEIN 14"/>
    <property type="match status" value="1"/>
</dbReference>
<keyword evidence="4" id="KW-0677">Repeat</keyword>
<dbReference type="EMBL" id="CATNWA010000097">
    <property type="protein sequence ID" value="CAI9532965.1"/>
    <property type="molecule type" value="Genomic_DNA"/>
</dbReference>
<comment type="subcellular location">
    <subcellularLocation>
        <location evidence="1">Cytoplasm</location>
    </subcellularLocation>
</comment>
<evidence type="ECO:0000256" key="1">
    <source>
        <dbReference type="ARBA" id="ARBA00004496"/>
    </source>
</evidence>
<name>A0ABN9ACP6_9NEOB</name>
<accession>A0ABN9ACP6</accession>
<dbReference type="SUPFAM" id="SSF52047">
    <property type="entry name" value="RNI-like"/>
    <property type="match status" value="1"/>
</dbReference>
<proteinExistence type="predicted"/>
<evidence type="ECO:0000256" key="4">
    <source>
        <dbReference type="ARBA" id="ARBA00022737"/>
    </source>
</evidence>
<dbReference type="Proteomes" id="UP001162483">
    <property type="component" value="Unassembled WGS sequence"/>
</dbReference>
<dbReference type="Gene3D" id="3.80.10.10">
    <property type="entry name" value="Ribonuclease Inhibitor"/>
    <property type="match status" value="1"/>
</dbReference>
<reference evidence="5" key="1">
    <citation type="submission" date="2023-05" db="EMBL/GenBank/DDBJ databases">
        <authorList>
            <person name="Stuckert A."/>
        </authorList>
    </citation>
    <scope>NUCLEOTIDE SEQUENCE</scope>
</reference>
<dbReference type="InterPro" id="IPR032675">
    <property type="entry name" value="LRR_dom_sf"/>
</dbReference>
<evidence type="ECO:0000313" key="5">
    <source>
        <dbReference type="EMBL" id="CAI9532965.1"/>
    </source>
</evidence>